<dbReference type="Proteomes" id="UP000741863">
    <property type="component" value="Unassembled WGS sequence"/>
</dbReference>
<keyword evidence="3" id="KW-1003">Cell membrane</keyword>
<accession>A0ABS2PJ92</accession>
<sequence>MSTLVSTFLTFYYTDVVGLAAGVIGTLMIVSRIFDGVTDVLMGVAVDKTTSRHGKARPWLIWGSLPLGIAIVCLFSVPNLSVSHQISYAYITFFVFLAVYTLIAIPYKSLMGMLTLDQKSRSMANIYSTILNLSGALLVMVFTQPLASAIGWSAVAVIYAVIAIVLLYITFLKTKERVVSVSSEPIKIKEGLVSLFRNKYWVVITVFCVLFYTVVAVVQGSGLYYATWILNNQQVYPLIGITQILPMIIALFFVGPLIHRFGKRNTVLVGIVICMIGNVFKVIDPYSLAIILTGNVIVAIGIMPTFAVLFAMINDTAEYGEFKTGKRTVGLINSGASFGIKVGTGLGLASIGWLLSIGGYVGTAEEQVPSALESIKFIFIFLPVVLSVMMFICLLFFTLDKHYATYLNEIQQRKNAT</sequence>
<evidence type="ECO:0000256" key="2">
    <source>
        <dbReference type="ARBA" id="ARBA00022448"/>
    </source>
</evidence>
<feature type="transmembrane region" description="Helical" evidence="8">
    <location>
        <begin position="265"/>
        <end position="283"/>
    </location>
</feature>
<dbReference type="InterPro" id="IPR001927">
    <property type="entry name" value="Na/Gal_symport"/>
</dbReference>
<organism evidence="9 10">
    <name type="scientific">Geomicrobium sediminis</name>
    <dbReference type="NCBI Taxonomy" id="1347788"/>
    <lineage>
        <taxon>Bacteria</taxon>
        <taxon>Bacillati</taxon>
        <taxon>Bacillota</taxon>
        <taxon>Bacilli</taxon>
        <taxon>Bacillales</taxon>
        <taxon>Geomicrobium</taxon>
    </lineage>
</organism>
<feature type="transmembrane region" description="Helical" evidence="8">
    <location>
        <begin position="334"/>
        <end position="355"/>
    </location>
</feature>
<evidence type="ECO:0000313" key="10">
    <source>
        <dbReference type="Proteomes" id="UP000741863"/>
    </source>
</evidence>
<dbReference type="Gene3D" id="1.20.1250.20">
    <property type="entry name" value="MFS general substrate transporter like domains"/>
    <property type="match status" value="2"/>
</dbReference>
<feature type="transmembrane region" description="Helical" evidence="8">
    <location>
        <begin position="200"/>
        <end position="226"/>
    </location>
</feature>
<feature type="transmembrane region" description="Helical" evidence="8">
    <location>
        <begin position="289"/>
        <end position="313"/>
    </location>
</feature>
<keyword evidence="7 8" id="KW-0472">Membrane</keyword>
<keyword evidence="6 8" id="KW-1133">Transmembrane helix</keyword>
<comment type="caution">
    <text evidence="9">The sequence shown here is derived from an EMBL/GenBank/DDBJ whole genome shotgun (WGS) entry which is preliminary data.</text>
</comment>
<name>A0ABS2PJ92_9BACL</name>
<keyword evidence="10" id="KW-1185">Reference proteome</keyword>
<evidence type="ECO:0000256" key="4">
    <source>
        <dbReference type="ARBA" id="ARBA00022692"/>
    </source>
</evidence>
<keyword evidence="4 8" id="KW-0812">Transmembrane</keyword>
<gene>
    <name evidence="9" type="ORF">JOD17_004238</name>
</gene>
<protein>
    <submittedName>
        <fullName evidence="9">GPH family glycoside/pentoside/hexuronide:cation symporter</fullName>
    </submittedName>
</protein>
<dbReference type="NCBIfam" id="TIGR00792">
    <property type="entry name" value="gph"/>
    <property type="match status" value="1"/>
</dbReference>
<evidence type="ECO:0000256" key="3">
    <source>
        <dbReference type="ARBA" id="ARBA00022475"/>
    </source>
</evidence>
<keyword evidence="5" id="KW-0769">Symport</keyword>
<dbReference type="PANTHER" id="PTHR11328">
    <property type="entry name" value="MAJOR FACILITATOR SUPERFAMILY DOMAIN-CONTAINING PROTEIN"/>
    <property type="match status" value="1"/>
</dbReference>
<dbReference type="PANTHER" id="PTHR11328:SF24">
    <property type="entry name" value="MAJOR FACILITATOR SUPERFAMILY (MFS) PROFILE DOMAIN-CONTAINING PROTEIN"/>
    <property type="match status" value="1"/>
</dbReference>
<dbReference type="PROSITE" id="PS00872">
    <property type="entry name" value="NA_GALACTOSIDE_SYMP"/>
    <property type="match status" value="1"/>
</dbReference>
<feature type="transmembrane region" description="Helical" evidence="8">
    <location>
        <begin position="149"/>
        <end position="171"/>
    </location>
</feature>
<evidence type="ECO:0000256" key="6">
    <source>
        <dbReference type="ARBA" id="ARBA00022989"/>
    </source>
</evidence>
<feature type="transmembrane region" description="Helical" evidence="8">
    <location>
        <begin position="375"/>
        <end position="397"/>
    </location>
</feature>
<dbReference type="SUPFAM" id="SSF103473">
    <property type="entry name" value="MFS general substrate transporter"/>
    <property type="match status" value="1"/>
</dbReference>
<feature type="transmembrane region" description="Helical" evidence="8">
    <location>
        <begin position="126"/>
        <end position="143"/>
    </location>
</feature>
<evidence type="ECO:0000256" key="8">
    <source>
        <dbReference type="SAM" id="Phobius"/>
    </source>
</evidence>
<evidence type="ECO:0000256" key="7">
    <source>
        <dbReference type="ARBA" id="ARBA00023136"/>
    </source>
</evidence>
<evidence type="ECO:0000256" key="5">
    <source>
        <dbReference type="ARBA" id="ARBA00022847"/>
    </source>
</evidence>
<proteinExistence type="predicted"/>
<feature type="transmembrane region" description="Helical" evidence="8">
    <location>
        <begin position="238"/>
        <end position="258"/>
    </location>
</feature>
<evidence type="ECO:0000313" key="9">
    <source>
        <dbReference type="EMBL" id="MBM7635095.1"/>
    </source>
</evidence>
<comment type="subcellular location">
    <subcellularLocation>
        <location evidence="1">Cell membrane</location>
        <topology evidence="1">Multi-pass membrane protein</topology>
    </subcellularLocation>
</comment>
<dbReference type="InterPro" id="IPR039672">
    <property type="entry name" value="MFS_2"/>
</dbReference>
<dbReference type="Pfam" id="PF13347">
    <property type="entry name" value="MFS_2"/>
    <property type="match status" value="1"/>
</dbReference>
<dbReference type="EMBL" id="JAFBEC010000024">
    <property type="protein sequence ID" value="MBM7635095.1"/>
    <property type="molecule type" value="Genomic_DNA"/>
</dbReference>
<evidence type="ECO:0000256" key="1">
    <source>
        <dbReference type="ARBA" id="ARBA00004651"/>
    </source>
</evidence>
<reference evidence="9 10" key="1">
    <citation type="submission" date="2021-01" db="EMBL/GenBank/DDBJ databases">
        <title>Genomic Encyclopedia of Type Strains, Phase IV (KMG-IV): sequencing the most valuable type-strain genomes for metagenomic binning, comparative biology and taxonomic classification.</title>
        <authorList>
            <person name="Goeker M."/>
        </authorList>
    </citation>
    <scope>NUCLEOTIDE SEQUENCE [LARGE SCALE GENOMIC DNA]</scope>
    <source>
        <strain evidence="9 10">DSM 25540</strain>
    </source>
</reference>
<feature type="transmembrane region" description="Helical" evidence="8">
    <location>
        <begin position="86"/>
        <end position="105"/>
    </location>
</feature>
<feature type="transmembrane region" description="Helical" evidence="8">
    <location>
        <begin position="12"/>
        <end position="34"/>
    </location>
</feature>
<dbReference type="InterPro" id="IPR018043">
    <property type="entry name" value="Na/Gal_symport_CS"/>
</dbReference>
<dbReference type="InterPro" id="IPR036259">
    <property type="entry name" value="MFS_trans_sf"/>
</dbReference>
<keyword evidence="2" id="KW-0813">Transport</keyword>
<dbReference type="CDD" id="cd17332">
    <property type="entry name" value="MFS_MelB_like"/>
    <property type="match status" value="1"/>
</dbReference>
<feature type="transmembrane region" description="Helical" evidence="8">
    <location>
        <begin position="59"/>
        <end position="80"/>
    </location>
</feature>